<dbReference type="Proteomes" id="UP000054843">
    <property type="component" value="Unassembled WGS sequence"/>
</dbReference>
<dbReference type="AlphaFoldDB" id="A0A0V1MLX2"/>
<protein>
    <submittedName>
        <fullName evidence="1">Uncharacterized protein</fullName>
    </submittedName>
</protein>
<keyword evidence="2" id="KW-1185">Reference proteome</keyword>
<evidence type="ECO:0000313" key="2">
    <source>
        <dbReference type="Proteomes" id="UP000054843"/>
    </source>
</evidence>
<sequence length="70" mass="8241">MVELDIFIRRNFATVTKLTCSEKHWPSQQTILPDSHLCASQSQLFSYLIEWKIHFISGQHRFLDIATSYI</sequence>
<name>A0A0V1MLX2_9BILA</name>
<accession>A0A0V1MLX2</accession>
<organism evidence="1 2">
    <name type="scientific">Trichinella papuae</name>
    <dbReference type="NCBI Taxonomy" id="268474"/>
    <lineage>
        <taxon>Eukaryota</taxon>
        <taxon>Metazoa</taxon>
        <taxon>Ecdysozoa</taxon>
        <taxon>Nematoda</taxon>
        <taxon>Enoplea</taxon>
        <taxon>Dorylaimia</taxon>
        <taxon>Trichinellida</taxon>
        <taxon>Trichinellidae</taxon>
        <taxon>Trichinella</taxon>
    </lineage>
</organism>
<evidence type="ECO:0000313" key="1">
    <source>
        <dbReference type="EMBL" id="KRZ72843.1"/>
    </source>
</evidence>
<comment type="caution">
    <text evidence="1">The sequence shown here is derived from an EMBL/GenBank/DDBJ whole genome shotgun (WGS) entry which is preliminary data.</text>
</comment>
<proteinExistence type="predicted"/>
<dbReference type="EMBL" id="JYDO01000072">
    <property type="protein sequence ID" value="KRZ72843.1"/>
    <property type="molecule type" value="Genomic_DNA"/>
</dbReference>
<gene>
    <name evidence="1" type="ORF">T10_3804</name>
</gene>
<reference evidence="1 2" key="1">
    <citation type="submission" date="2015-01" db="EMBL/GenBank/DDBJ databases">
        <title>Evolution of Trichinella species and genotypes.</title>
        <authorList>
            <person name="Korhonen P.K."/>
            <person name="Edoardo P."/>
            <person name="Giuseppe L.R."/>
            <person name="Gasser R.B."/>
        </authorList>
    </citation>
    <scope>NUCLEOTIDE SEQUENCE [LARGE SCALE GENOMIC DNA]</scope>
    <source>
        <strain evidence="1">ISS1980</strain>
    </source>
</reference>